<dbReference type="GO" id="GO:0006508">
    <property type="term" value="P:proteolysis"/>
    <property type="evidence" value="ECO:0007669"/>
    <property type="project" value="InterPro"/>
</dbReference>
<organism evidence="2 3">
    <name type="scientific">Erythrobacter litoralis (strain HTCC2594)</name>
    <dbReference type="NCBI Taxonomy" id="314225"/>
    <lineage>
        <taxon>Bacteria</taxon>
        <taxon>Pseudomonadati</taxon>
        <taxon>Pseudomonadota</taxon>
        <taxon>Alphaproteobacteria</taxon>
        <taxon>Sphingomonadales</taxon>
        <taxon>Erythrobacteraceae</taxon>
        <taxon>Erythrobacter/Porphyrobacter group</taxon>
        <taxon>Erythrobacter</taxon>
    </lineage>
</organism>
<dbReference type="EMBL" id="CP000157">
    <property type="protein sequence ID" value="ABC63777.1"/>
    <property type="molecule type" value="Genomic_DNA"/>
</dbReference>
<dbReference type="STRING" id="314225.ELI_08425"/>
<evidence type="ECO:0000256" key="1">
    <source>
        <dbReference type="SAM" id="Phobius"/>
    </source>
</evidence>
<protein>
    <recommendedName>
        <fullName evidence="4">TIGR02281 family clan AA aspartic protease</fullName>
    </recommendedName>
</protein>
<feature type="transmembrane region" description="Helical" evidence="1">
    <location>
        <begin position="59"/>
        <end position="77"/>
    </location>
</feature>
<accession>Q2N964</accession>
<proteinExistence type="predicted"/>
<dbReference type="Pfam" id="PF13975">
    <property type="entry name" value="gag-asp_proteas"/>
    <property type="match status" value="1"/>
</dbReference>
<dbReference type="HOGENOM" id="CLU_099411_2_0_5"/>
<evidence type="ECO:0000313" key="3">
    <source>
        <dbReference type="Proteomes" id="UP000008808"/>
    </source>
</evidence>
<keyword evidence="1" id="KW-0812">Transmembrane</keyword>
<dbReference type="eggNOG" id="COG3577">
    <property type="taxonomic scope" value="Bacteria"/>
</dbReference>
<dbReference type="InterPro" id="IPR011969">
    <property type="entry name" value="Clan_AA_Asp_peptidase_C"/>
</dbReference>
<dbReference type="KEGG" id="eli:ELI_08425"/>
<dbReference type="GO" id="GO:0004190">
    <property type="term" value="F:aspartic-type endopeptidase activity"/>
    <property type="evidence" value="ECO:0007669"/>
    <property type="project" value="InterPro"/>
</dbReference>
<sequence length="232" mass="24509">MAAMDGDAFIKDLFETTALVIAEIPKSSLLMLALAAMIASWIGGTMIRRRVPLGGMVRGASSLVLVGVLVTVVLQIARIDPRFDVAASTMGMPAQIVEGGETRVPLSPDGHYWLRAQVNGQDAAFLVDTGATLTAISSNTAQAAGISARTDRLPIQLNTANGTIQVPLATIDELRFGNVAARGLDAVIAPNIGETNVIGMNLLSRLAEWRVQDSVLILTPNNPQPAVEWEGE</sequence>
<keyword evidence="1" id="KW-1133">Transmembrane helix</keyword>
<reference evidence="3" key="1">
    <citation type="journal article" date="2009" name="J. Bacteriol.">
        <title>Complete genome sequence of Erythrobacter litoralis HTCC2594.</title>
        <authorList>
            <person name="Oh H.M."/>
            <person name="Giovannoni S.J."/>
            <person name="Ferriera S."/>
            <person name="Johnson J."/>
            <person name="Cho J.C."/>
        </authorList>
    </citation>
    <scope>NUCLEOTIDE SEQUENCE [LARGE SCALE GENOMIC DNA]</scope>
    <source>
        <strain evidence="3">HTCC2594</strain>
    </source>
</reference>
<keyword evidence="3" id="KW-1185">Reference proteome</keyword>
<dbReference type="NCBIfam" id="TIGR02281">
    <property type="entry name" value="clan_AA_DTGA"/>
    <property type="match status" value="1"/>
</dbReference>
<dbReference type="InterPro" id="IPR001969">
    <property type="entry name" value="Aspartic_peptidase_AS"/>
</dbReference>
<keyword evidence="1" id="KW-0472">Membrane</keyword>
<dbReference type="CDD" id="cd05483">
    <property type="entry name" value="retropepsin_like_bacteria"/>
    <property type="match status" value="1"/>
</dbReference>
<name>Q2N964_ERYLH</name>
<evidence type="ECO:0000313" key="2">
    <source>
        <dbReference type="EMBL" id="ABC63777.1"/>
    </source>
</evidence>
<dbReference type="InterPro" id="IPR034122">
    <property type="entry name" value="Retropepsin-like_bacterial"/>
</dbReference>
<dbReference type="Proteomes" id="UP000008808">
    <property type="component" value="Chromosome"/>
</dbReference>
<dbReference type="InterPro" id="IPR021109">
    <property type="entry name" value="Peptidase_aspartic_dom_sf"/>
</dbReference>
<dbReference type="AlphaFoldDB" id="Q2N964"/>
<evidence type="ECO:0008006" key="4">
    <source>
        <dbReference type="Google" id="ProtNLM"/>
    </source>
</evidence>
<dbReference type="SUPFAM" id="SSF50630">
    <property type="entry name" value="Acid proteases"/>
    <property type="match status" value="1"/>
</dbReference>
<gene>
    <name evidence="2" type="ordered locus">ELI_08425</name>
</gene>
<feature type="transmembrane region" description="Helical" evidence="1">
    <location>
        <begin position="29"/>
        <end position="47"/>
    </location>
</feature>
<dbReference type="Gene3D" id="2.40.70.10">
    <property type="entry name" value="Acid Proteases"/>
    <property type="match status" value="1"/>
</dbReference>
<dbReference type="PROSITE" id="PS00141">
    <property type="entry name" value="ASP_PROTEASE"/>
    <property type="match status" value="1"/>
</dbReference>